<dbReference type="PANTHER" id="PTHR43630:SF2">
    <property type="entry name" value="GLYCOSYLTRANSFERASE"/>
    <property type="match status" value="1"/>
</dbReference>
<keyword evidence="2" id="KW-1133">Transmembrane helix</keyword>
<dbReference type="Proteomes" id="UP000664034">
    <property type="component" value="Unassembled WGS sequence"/>
</dbReference>
<comment type="caution">
    <text evidence="4">The sequence shown here is derived from an EMBL/GenBank/DDBJ whole genome shotgun (WGS) entry which is preliminary data.</text>
</comment>
<evidence type="ECO:0000313" key="4">
    <source>
        <dbReference type="EMBL" id="MBO0934962.1"/>
    </source>
</evidence>
<feature type="domain" description="Glycosyltransferase 2-like" evidence="3">
    <location>
        <begin position="5"/>
        <end position="132"/>
    </location>
</feature>
<accession>A0A939G9K3</accession>
<sequence length="280" mass="32564">MIPLTVLILTKNEALNLSHCLRSVVGWASAVFVLDSGSTDQTVSLAGAAGVPVFHRDFDNYAAQRNYALEALPITTEWILFLDADEYATDALKAVIESVSRQGGGHNGYFIPFKFIFMNRWIRHGGYYPTYILRLFRKSAVQRIDRDMDEQISVRGTTGYISEPFVHHDRKPVQFWYEKHARYTRFQVADLLKADHEKTLRWADATSQRDKKRWVKEQVWSRIPVLLRPLLYFGYRYVIQLGFLDGKAGFIFHFSHAFLYQFMIAAVYIDERDRLPITRP</sequence>
<protein>
    <submittedName>
        <fullName evidence="4">Glycosyltransferase family 2 protein</fullName>
    </submittedName>
</protein>
<dbReference type="Pfam" id="PF00535">
    <property type="entry name" value="Glycos_transf_2"/>
    <property type="match status" value="1"/>
</dbReference>
<evidence type="ECO:0000256" key="2">
    <source>
        <dbReference type="SAM" id="Phobius"/>
    </source>
</evidence>
<keyword evidence="5" id="KW-1185">Reference proteome</keyword>
<reference evidence="4" key="1">
    <citation type="submission" date="2021-03" db="EMBL/GenBank/DDBJ databases">
        <title>Fibrella sp. HMF5335 genome sequencing and assembly.</title>
        <authorList>
            <person name="Kang H."/>
            <person name="Kim H."/>
            <person name="Bae S."/>
            <person name="Joh K."/>
        </authorList>
    </citation>
    <scope>NUCLEOTIDE SEQUENCE</scope>
    <source>
        <strain evidence="4">HMF5335</strain>
    </source>
</reference>
<dbReference type="InterPro" id="IPR029044">
    <property type="entry name" value="Nucleotide-diphossugar_trans"/>
</dbReference>
<organism evidence="4 5">
    <name type="scientific">Fibrella rubiginis</name>
    <dbReference type="NCBI Taxonomy" id="2817060"/>
    <lineage>
        <taxon>Bacteria</taxon>
        <taxon>Pseudomonadati</taxon>
        <taxon>Bacteroidota</taxon>
        <taxon>Cytophagia</taxon>
        <taxon>Cytophagales</taxon>
        <taxon>Spirosomataceae</taxon>
        <taxon>Fibrella</taxon>
    </lineage>
</organism>
<comment type="similarity">
    <text evidence="1">Belongs to the glycosyltransferase 2 family. WaaE/KdtX subfamily.</text>
</comment>
<dbReference type="Gene3D" id="3.90.550.10">
    <property type="entry name" value="Spore Coat Polysaccharide Biosynthesis Protein SpsA, Chain A"/>
    <property type="match status" value="1"/>
</dbReference>
<dbReference type="AlphaFoldDB" id="A0A939G9K3"/>
<evidence type="ECO:0000259" key="3">
    <source>
        <dbReference type="Pfam" id="PF00535"/>
    </source>
</evidence>
<gene>
    <name evidence="4" type="ORF">J2I47_00240</name>
</gene>
<dbReference type="PANTHER" id="PTHR43630">
    <property type="entry name" value="POLY-BETA-1,6-N-ACETYL-D-GLUCOSAMINE SYNTHASE"/>
    <property type="match status" value="1"/>
</dbReference>
<evidence type="ECO:0000313" key="5">
    <source>
        <dbReference type="Proteomes" id="UP000664034"/>
    </source>
</evidence>
<keyword evidence="2" id="KW-0472">Membrane</keyword>
<evidence type="ECO:0000256" key="1">
    <source>
        <dbReference type="ARBA" id="ARBA00038494"/>
    </source>
</evidence>
<dbReference type="EMBL" id="JAFMYV010000001">
    <property type="protein sequence ID" value="MBO0934962.1"/>
    <property type="molecule type" value="Genomic_DNA"/>
</dbReference>
<proteinExistence type="inferred from homology"/>
<dbReference type="RefSeq" id="WP_207362538.1">
    <property type="nucleotide sequence ID" value="NZ_JAFMYV010000001.1"/>
</dbReference>
<dbReference type="InterPro" id="IPR001173">
    <property type="entry name" value="Glyco_trans_2-like"/>
</dbReference>
<dbReference type="SUPFAM" id="SSF53448">
    <property type="entry name" value="Nucleotide-diphospho-sugar transferases"/>
    <property type="match status" value="1"/>
</dbReference>
<feature type="transmembrane region" description="Helical" evidence="2">
    <location>
        <begin position="250"/>
        <end position="269"/>
    </location>
</feature>
<keyword evidence="2" id="KW-0812">Transmembrane</keyword>
<dbReference type="CDD" id="cd02511">
    <property type="entry name" value="Beta4Glucosyltransferase"/>
    <property type="match status" value="1"/>
</dbReference>
<name>A0A939G9K3_9BACT</name>